<keyword evidence="3" id="KW-1185">Reference proteome</keyword>
<accession>A0A7R7WI54</accession>
<organism evidence="2 3">
    <name type="scientific">Aspergillus kawachii</name>
    <name type="common">White koji mold</name>
    <name type="synonym">Aspergillus awamori var. kawachi</name>
    <dbReference type="NCBI Taxonomy" id="1069201"/>
    <lineage>
        <taxon>Eukaryota</taxon>
        <taxon>Fungi</taxon>
        <taxon>Dikarya</taxon>
        <taxon>Ascomycota</taxon>
        <taxon>Pezizomycotina</taxon>
        <taxon>Eurotiomycetes</taxon>
        <taxon>Eurotiomycetidae</taxon>
        <taxon>Eurotiales</taxon>
        <taxon>Aspergillaceae</taxon>
        <taxon>Aspergillus</taxon>
        <taxon>Aspergillus subgen. Circumdati</taxon>
    </lineage>
</organism>
<feature type="compositionally biased region" description="Low complexity" evidence="1">
    <location>
        <begin position="64"/>
        <end position="84"/>
    </location>
</feature>
<protein>
    <submittedName>
        <fullName evidence="2">Uncharacterized protein</fullName>
    </submittedName>
</protein>
<proteinExistence type="predicted"/>
<dbReference type="EMBL" id="AP024431">
    <property type="protein sequence ID" value="BCS03170.1"/>
    <property type="molecule type" value="Genomic_DNA"/>
</dbReference>
<evidence type="ECO:0000313" key="2">
    <source>
        <dbReference type="EMBL" id="BCS03170.1"/>
    </source>
</evidence>
<feature type="region of interest" description="Disordered" evidence="1">
    <location>
        <begin position="52"/>
        <end position="94"/>
    </location>
</feature>
<reference evidence="2" key="2">
    <citation type="submission" date="2021-02" db="EMBL/GenBank/DDBJ databases">
        <title>Aspergillus luchuensis mut. kawachii IFO 4304 genome sequence.</title>
        <authorList>
            <person name="Mori K."/>
            <person name="Kadooka C."/>
            <person name="Goto M."/>
            <person name="Futagami T."/>
        </authorList>
    </citation>
    <scope>NUCLEOTIDE SEQUENCE</scope>
    <source>
        <strain evidence="2">IFO 4308</strain>
    </source>
</reference>
<reference evidence="2" key="1">
    <citation type="submission" date="2021-01" db="EMBL/GenBank/DDBJ databases">
        <authorList>
            <consortium name="Aspergillus luchuensis mut. kawachii IFO 4304 genome sequencing consortium"/>
            <person name="Kazuki M."/>
            <person name="Futagami T."/>
        </authorList>
    </citation>
    <scope>NUCLEOTIDE SEQUENCE</scope>
    <source>
        <strain evidence="2">IFO 4308</strain>
    </source>
</reference>
<gene>
    <name evidence="2" type="ORF">AKAW2_70048A</name>
</gene>
<dbReference type="AlphaFoldDB" id="A0A7R7WI54"/>
<dbReference type="GeneID" id="64964491"/>
<dbReference type="Proteomes" id="UP000661280">
    <property type="component" value="Chromosome 7"/>
</dbReference>
<evidence type="ECO:0000313" key="3">
    <source>
        <dbReference type="Proteomes" id="UP000661280"/>
    </source>
</evidence>
<name>A0A7R7WI54_ASPKA</name>
<evidence type="ECO:0000256" key="1">
    <source>
        <dbReference type="SAM" id="MobiDB-lite"/>
    </source>
</evidence>
<dbReference type="KEGG" id="aluc:AKAW2_70048A"/>
<sequence length="122" mass="13077">MINTKVNSLATAANNDIIIIGCRGTRNDNAKSKIIPQQEGQPQAINQLASLEGLPQAGHRNNGLSLPSTTNLPSLPSSPCQSISPPQPQPTSARYSILPTNYGVTTRALPFFSALTWVLKQR</sequence>
<dbReference type="RefSeq" id="XP_041546932.1">
    <property type="nucleotide sequence ID" value="XM_041682586.1"/>
</dbReference>